<gene>
    <name evidence="2" type="ORF">AXF42_Ash019185</name>
</gene>
<evidence type="ECO:0000313" key="3">
    <source>
        <dbReference type="Proteomes" id="UP000236161"/>
    </source>
</evidence>
<evidence type="ECO:0000313" key="2">
    <source>
        <dbReference type="EMBL" id="PKA61979.1"/>
    </source>
</evidence>
<name>A0A2I0B2G0_9ASPA</name>
<keyword evidence="3" id="KW-1185">Reference proteome</keyword>
<sequence>MDSPSSSGKPPKGLIRRTQWRSSTRYLGSRSVNRGLSMGRDSPRRASRRSWAVRPASSWSERERPDKSPSHRPLKQTNRGFRRHDRTQRRRINTTTTDSP</sequence>
<feature type="region of interest" description="Disordered" evidence="1">
    <location>
        <begin position="1"/>
        <end position="100"/>
    </location>
</feature>
<feature type="compositionally biased region" description="Basic residues" evidence="1">
    <location>
        <begin position="70"/>
        <end position="92"/>
    </location>
</feature>
<dbReference type="EMBL" id="KZ451922">
    <property type="protein sequence ID" value="PKA61979.1"/>
    <property type="molecule type" value="Genomic_DNA"/>
</dbReference>
<feature type="compositionally biased region" description="Low complexity" evidence="1">
    <location>
        <begin position="1"/>
        <end position="13"/>
    </location>
</feature>
<dbReference type="AlphaFoldDB" id="A0A2I0B2G0"/>
<feature type="compositionally biased region" description="Polar residues" evidence="1">
    <location>
        <begin position="20"/>
        <end position="34"/>
    </location>
</feature>
<reference evidence="2 3" key="1">
    <citation type="journal article" date="2017" name="Nature">
        <title>The Apostasia genome and the evolution of orchids.</title>
        <authorList>
            <person name="Zhang G.Q."/>
            <person name="Liu K.W."/>
            <person name="Li Z."/>
            <person name="Lohaus R."/>
            <person name="Hsiao Y.Y."/>
            <person name="Niu S.C."/>
            <person name="Wang J.Y."/>
            <person name="Lin Y.C."/>
            <person name="Xu Q."/>
            <person name="Chen L.J."/>
            <person name="Yoshida K."/>
            <person name="Fujiwara S."/>
            <person name="Wang Z.W."/>
            <person name="Zhang Y.Q."/>
            <person name="Mitsuda N."/>
            <person name="Wang M."/>
            <person name="Liu G.H."/>
            <person name="Pecoraro L."/>
            <person name="Huang H.X."/>
            <person name="Xiao X.J."/>
            <person name="Lin M."/>
            <person name="Wu X.Y."/>
            <person name="Wu W.L."/>
            <person name="Chen Y.Y."/>
            <person name="Chang S.B."/>
            <person name="Sakamoto S."/>
            <person name="Ohme-Takagi M."/>
            <person name="Yagi M."/>
            <person name="Zeng S.J."/>
            <person name="Shen C.Y."/>
            <person name="Yeh C.M."/>
            <person name="Luo Y.B."/>
            <person name="Tsai W.C."/>
            <person name="Van de Peer Y."/>
            <person name="Liu Z.J."/>
        </authorList>
    </citation>
    <scope>NUCLEOTIDE SEQUENCE [LARGE SCALE GENOMIC DNA]</scope>
    <source>
        <strain evidence="3">cv. Shenzhen</strain>
        <tissue evidence="2">Stem</tissue>
    </source>
</reference>
<dbReference type="Proteomes" id="UP000236161">
    <property type="component" value="Unassembled WGS sequence"/>
</dbReference>
<evidence type="ECO:0000256" key="1">
    <source>
        <dbReference type="SAM" id="MobiDB-lite"/>
    </source>
</evidence>
<accession>A0A2I0B2G0</accession>
<protein>
    <submittedName>
        <fullName evidence="2">Uncharacterized protein</fullName>
    </submittedName>
</protein>
<feature type="compositionally biased region" description="Basic and acidic residues" evidence="1">
    <location>
        <begin position="60"/>
        <end position="69"/>
    </location>
</feature>
<organism evidence="2 3">
    <name type="scientific">Apostasia shenzhenica</name>
    <dbReference type="NCBI Taxonomy" id="1088818"/>
    <lineage>
        <taxon>Eukaryota</taxon>
        <taxon>Viridiplantae</taxon>
        <taxon>Streptophyta</taxon>
        <taxon>Embryophyta</taxon>
        <taxon>Tracheophyta</taxon>
        <taxon>Spermatophyta</taxon>
        <taxon>Magnoliopsida</taxon>
        <taxon>Liliopsida</taxon>
        <taxon>Asparagales</taxon>
        <taxon>Orchidaceae</taxon>
        <taxon>Apostasioideae</taxon>
        <taxon>Apostasia</taxon>
    </lineage>
</organism>
<proteinExistence type="predicted"/>